<feature type="region of interest" description="Disordered" evidence="1">
    <location>
        <begin position="457"/>
        <end position="691"/>
    </location>
</feature>
<evidence type="ECO:0000313" key="2">
    <source>
        <dbReference type="EMBL" id="GFO44863.1"/>
    </source>
</evidence>
<keyword evidence="3" id="KW-1185">Reference proteome</keyword>
<name>A0AAV4DKT7_9GAST</name>
<feature type="compositionally biased region" description="Polar residues" evidence="1">
    <location>
        <begin position="220"/>
        <end position="234"/>
    </location>
</feature>
<dbReference type="AlphaFoldDB" id="A0AAV4DKT7"/>
<sequence length="770" mass="82172">MGLNPAGPYSGYGYPHPHHPQPHGMLGTMGAGLPVTPGPHQNISAVSGRPGGALPPPQSPVLSPTGGVSGGGMVEMNVLHGSHSSSSSFSGVDQQLQQQHHAQYLHNFLEPSSPLSLNDSSGSHGSACAVNHQQQQQQHHHHHHQHHYPNSTFGGNSPGTATFDRGNGYNYFGAQHHSLQQQQYSCENSYQDFGSQHSRADTPVGQSSCNFGQTVGFLNQTEDGPPCSTDQLTHSGSGGTQTSFGTTPQSLNTNSCMGGYGTFPSSCQPTCPPSSATLTQTSSMQRLDCKNTPAIPPPDGRFYISGQESYCPNLQIADVRGLSTSACDIVASSGNSWKINTEGFQEPPSANHESHLDEETKQSATLGFDDFDSSKSRNGNGIGNGEKINDNKKSEAGNSFSSSSPSVGSLGPVTGLMEKCMPLNPQQDCRFAYYQQHGGSQSSIHSTMTTSQHFLPESAGSLRGDQQQQQQLDYRSSHPAPSLIHTSRLVNSPNSTNTVARNPSSNNYSNGSSVSGERKASPPVALPTQNLSQEGQCASAPHSQEKNISDVLSTKRGNTGFDITSEDAEIQHQQQHHHHRHQQQQTKVGSKRKLSSSKTSGPKGNLGAKKKASSLMSQQDPNMDNANNFRKTSDAHLPQQQQQQQQHPILTAAQSRPNSTPYPSFPSWPSSNRTVGLQRSRSDADSFSPSEGRVHCVGGATDSAHMPVVSTTELSVRLPASGLPLPSNNAGTASCKYAQTVQPAVTHAQNNNFIDFRTGPVTRIVNPFDT</sequence>
<protein>
    <submittedName>
        <fullName evidence="2">Uncharacterized protein</fullName>
    </submittedName>
</protein>
<feature type="region of interest" description="Disordered" evidence="1">
    <location>
        <begin position="220"/>
        <end position="247"/>
    </location>
</feature>
<dbReference type="Proteomes" id="UP000735302">
    <property type="component" value="Unassembled WGS sequence"/>
</dbReference>
<feature type="compositionally biased region" description="Polar residues" evidence="1">
    <location>
        <begin position="614"/>
        <end position="630"/>
    </location>
</feature>
<evidence type="ECO:0000256" key="1">
    <source>
        <dbReference type="SAM" id="MobiDB-lite"/>
    </source>
</evidence>
<feature type="compositionally biased region" description="Polar residues" evidence="1">
    <location>
        <begin position="652"/>
        <end position="689"/>
    </location>
</feature>
<evidence type="ECO:0000313" key="3">
    <source>
        <dbReference type="Proteomes" id="UP000735302"/>
    </source>
</evidence>
<reference evidence="2 3" key="1">
    <citation type="journal article" date="2021" name="Elife">
        <title>Chloroplast acquisition without the gene transfer in kleptoplastic sea slugs, Plakobranchus ocellatus.</title>
        <authorList>
            <person name="Maeda T."/>
            <person name="Takahashi S."/>
            <person name="Yoshida T."/>
            <person name="Shimamura S."/>
            <person name="Takaki Y."/>
            <person name="Nagai Y."/>
            <person name="Toyoda A."/>
            <person name="Suzuki Y."/>
            <person name="Arimoto A."/>
            <person name="Ishii H."/>
            <person name="Satoh N."/>
            <person name="Nishiyama T."/>
            <person name="Hasebe M."/>
            <person name="Maruyama T."/>
            <person name="Minagawa J."/>
            <person name="Obokata J."/>
            <person name="Shigenobu S."/>
        </authorList>
    </citation>
    <scope>NUCLEOTIDE SEQUENCE [LARGE SCALE GENOMIC DNA]</scope>
</reference>
<feature type="compositionally biased region" description="Low complexity" evidence="1">
    <location>
        <begin position="110"/>
        <end position="123"/>
    </location>
</feature>
<comment type="caution">
    <text evidence="2">The sequence shown here is derived from an EMBL/GenBank/DDBJ whole genome shotgun (WGS) entry which is preliminary data.</text>
</comment>
<feature type="compositionally biased region" description="Basic and acidic residues" evidence="1">
    <location>
        <begin position="352"/>
        <end position="361"/>
    </location>
</feature>
<feature type="compositionally biased region" description="Polar residues" evidence="1">
    <location>
        <begin position="148"/>
        <end position="160"/>
    </location>
</feature>
<dbReference type="EMBL" id="BLXT01007982">
    <property type="protein sequence ID" value="GFO44863.1"/>
    <property type="molecule type" value="Genomic_DNA"/>
</dbReference>
<feature type="compositionally biased region" description="Low complexity" evidence="1">
    <location>
        <begin position="502"/>
        <end position="515"/>
    </location>
</feature>
<feature type="compositionally biased region" description="Polar residues" evidence="1">
    <location>
        <begin position="527"/>
        <end position="536"/>
    </location>
</feature>
<feature type="region of interest" description="Disordered" evidence="1">
    <location>
        <begin position="338"/>
        <end position="409"/>
    </location>
</feature>
<feature type="compositionally biased region" description="Basic residues" evidence="1">
    <location>
        <begin position="138"/>
        <end position="147"/>
    </location>
</feature>
<feature type="compositionally biased region" description="Polar residues" evidence="1">
    <location>
        <begin position="484"/>
        <end position="501"/>
    </location>
</feature>
<feature type="region of interest" description="Disordered" evidence="1">
    <location>
        <begin position="110"/>
        <end position="165"/>
    </location>
</feature>
<accession>A0AAV4DKT7</accession>
<organism evidence="2 3">
    <name type="scientific">Plakobranchus ocellatus</name>
    <dbReference type="NCBI Taxonomy" id="259542"/>
    <lineage>
        <taxon>Eukaryota</taxon>
        <taxon>Metazoa</taxon>
        <taxon>Spiralia</taxon>
        <taxon>Lophotrochozoa</taxon>
        <taxon>Mollusca</taxon>
        <taxon>Gastropoda</taxon>
        <taxon>Heterobranchia</taxon>
        <taxon>Euthyneura</taxon>
        <taxon>Panpulmonata</taxon>
        <taxon>Sacoglossa</taxon>
        <taxon>Placobranchoidea</taxon>
        <taxon>Plakobranchidae</taxon>
        <taxon>Plakobranchus</taxon>
    </lineage>
</organism>
<feature type="compositionally biased region" description="Low complexity" evidence="1">
    <location>
        <begin position="396"/>
        <end position="409"/>
    </location>
</feature>
<gene>
    <name evidence="2" type="ORF">PoB_007136800</name>
</gene>
<proteinExistence type="predicted"/>